<evidence type="ECO:0000313" key="3">
    <source>
        <dbReference type="Proteomes" id="UP000198394"/>
    </source>
</evidence>
<organism evidence="2 3">
    <name type="scientific">Parageobacillus galactosidasius</name>
    <dbReference type="NCBI Taxonomy" id="883812"/>
    <lineage>
        <taxon>Bacteria</taxon>
        <taxon>Bacillati</taxon>
        <taxon>Bacillota</taxon>
        <taxon>Bacilli</taxon>
        <taxon>Bacillales</taxon>
        <taxon>Anoxybacillaceae</taxon>
        <taxon>Parageobacillus</taxon>
    </lineage>
</organism>
<dbReference type="InterPro" id="IPR023346">
    <property type="entry name" value="Lysozyme-like_dom_sf"/>
</dbReference>
<comment type="caution">
    <text evidence="2">The sequence shown here is derived from an EMBL/GenBank/DDBJ whole genome shotgun (WGS) entry which is preliminary data.</text>
</comment>
<dbReference type="Gene3D" id="1.10.530.10">
    <property type="match status" value="1"/>
</dbReference>
<feature type="domain" description="CwlT-like lysozyme" evidence="1">
    <location>
        <begin position="1774"/>
        <end position="1892"/>
    </location>
</feature>
<accession>A0A226QSS9</accession>
<proteinExistence type="predicted"/>
<dbReference type="RefSeq" id="WP_089097200.1">
    <property type="nucleotide sequence ID" value="NZ_NDYL01000001.1"/>
</dbReference>
<dbReference type="SUPFAM" id="SSF53955">
    <property type="entry name" value="Lysozyme-like"/>
    <property type="match status" value="1"/>
</dbReference>
<reference evidence="2 3" key="1">
    <citation type="submission" date="2017-04" db="EMBL/GenBank/DDBJ databases">
        <title>The genome sequence of Parageobacillus galactosidasius DSM 18751.</title>
        <authorList>
            <person name="Ramaloko W.T."/>
            <person name="Koen N."/>
            <person name="Polliack S."/>
            <person name="Aliyu H."/>
            <person name="Lebre P."/>
            <person name="Mohr T."/>
            <person name="Oswald F."/>
            <person name="Zwick M."/>
            <person name="Neumann A."/>
            <person name="Syldatk C."/>
            <person name="Cowan D."/>
            <person name="De Maayer P."/>
        </authorList>
    </citation>
    <scope>NUCLEOTIDE SEQUENCE [LARGE SCALE GENOMIC DNA]</scope>
    <source>
        <strain evidence="2 3">DSM 18751</strain>
    </source>
</reference>
<sequence>MAKQAVYDDRDALYGPLDDHYLRIGDSQFIVPPTAISVHRQMKNKKVPVLRGRNSMPKESGYYDRIVTITLFFPGMDSINHELRPLLAQAKKCPFLPIENTYLNSVHGIEAITIQGITVQTTPGFPHTLQAMIQAYVFEPSTYIYSENARSFDEMFNWPLFRWYYSRNLEPSTGRRQYTFFEPLVQELHDGYMFRIVAEDDLKAIREWRKYKYKLIKEWLEDKANKVGPDFEDWLKFKIKNAGGLFEWGNEAAETIFNEKYNELYKKARFEYDLHYETWDVGDLFLQELSVSFENHIVSQQLQMHASPTHQYLGSQDTIIVARFRTDDPEALASLENLVKRVTSYAREYHKEVANGFLQFDHQLTRLFGVKNVAIEDMEVTTVEGFPNTYDVVLTMMAYNRVERKMHEAKALTLGLDWKIDLFEADPLDIEIYESLSELLRDINITMTAEKQAVYDAKVLEVFRHCELYPDLELPTYKEVKEAGFSIPNTNGGIFVDPDFFLIYDEPADFAGILNESIKQTHEIRLIDGAGGEAVVHPDNGVGYSYTLNEKAKQQINDASKLQATETSKNMLPESNYPINKDNIKANEMEALIRKTALDYGFSDAYAVGFVRYFDKNYKQFYKKGVNPDLGGIKVNKTGIAIMQDKNFDYTLRDGDVYIGVMRVPRAYGTPTLLKQSIKYNVETGIRYMKYYWNEVNDKIMKSKQVSIKPVMKLFHLKNSETNLAHFAATLFLYLGYRKELYDLVERNKIPQSAIVKKIQAILNTVKSTSDWSDQKIKDRYNELPLKDIKNTKQTTPSDKQKKVTDELDRLEESDYAKSQNIQKGMLYDMLKYDRRGRLIRAFPTFFLTFVDEGKFKGTVKMSDQYFQYRAVMDISFNNSRKQAASTLVVELGNAFGSLSDAEKSLDLSYTSFWDLIQNLLMPGGIARETERYRHRDANYYKSIMLRTGVRVHFRIGYGANAANLPTIINGTITSLQNNGETITMVVQSDGIELTNKLNAYIEPDDDTSGFLSTTKEVTEIVDELLTDSQGFWKNLSALLSNEEYENHSLGIMHFGETGGPQGWQDLKNIINFITLQGEGREISEINMNVYQTTGLLNTEHDTWWNRFKDALGMGEADEVGININLYDKTVWDVLNIAAAIGTDIIVAVHPFHFRNTIFLGKPYFPLHYGYKVDLKSEQVTGTYVKPFKQIHFYDSYTTIIDNTIQATEENMYTVAVGTYMNEGKLETTIPVYVDTNIWPEKQKTVNIDTMLNAKGVWLFDKMPFIGSLLNKPFQWYFDEGVALRITMSGLRDYVKDMYDGYLIVMGDPSVKPYDTMLIQDTYNSITGPADVKEVIHILNGDVGFITMIKPDAIVYNRDKKIAEFLLTACSWITAAATTLLLRAWLATRGYTGTLPIINAIWANTAKQFRKMKNKFDNNLFVKKAKELAKNKNITSYFNKRKQQEEALLKGGTPKEDIERWKKNGLFDKVIKIFDDVDQKQLEEILGKGTDMLYRSRIFPSHKIDRAKLEKLKIKSSTVLMKGSKKAAKILRASKGLMSLARGVAAGAVALTGPIGLIVSAIEMALIEILVSTVGEFINRFLMTRQACVIIPLKKDGYPWTAGINGHKGSVAGDPKDVWQTIATSHVGSFILALLGVDAQAYETPNYPDQVSDVLPFASSTKSASRNEMINIQNVITGLVNSVMPPRRLDYELYKNDVKAAYEEIKGRKSKLDAQSESKITPNYSDLEEKVKESENFLKRFIDWLSGLGQDDDSGGGCSNDIGVNGKAVNVSVQVRAYESTIRKYAEKYGVAGYVPIIMAQMMQESGGRGLDPMQASEHYCGRIGCIKDPEISIREGVKYFAELLKKSKGDVKLALQAYNYGEGFISYVMKRGGRYTKQLAWEFAEYMVRKKGRRISRIPPGYGDSKYVDRVLRYYKGDLTPCVIGGTDDAPTVVGSEGKKKYHLSYAQAKKVLIDAAKQSDRAFNIHLAGGSSTSLMRKGTYQLVNQLAKLYKQHTGQTITVTSAYRINDPNWHGTGYGVDIDTPNTMRILSGGKLGFPPGKDRENATLLTDLACQLGFDGIVFGDYYILEAMKKKYKGLLAQYRPNDHHNHLHLSYPKPKK</sequence>
<evidence type="ECO:0000259" key="1">
    <source>
        <dbReference type="Pfam" id="PF13702"/>
    </source>
</evidence>
<dbReference type="Proteomes" id="UP000198394">
    <property type="component" value="Unassembled WGS sequence"/>
</dbReference>
<dbReference type="EMBL" id="NDYL01000001">
    <property type="protein sequence ID" value="OXB94747.1"/>
    <property type="molecule type" value="Genomic_DNA"/>
</dbReference>
<evidence type="ECO:0000313" key="2">
    <source>
        <dbReference type="EMBL" id="OXB94747.1"/>
    </source>
</evidence>
<name>A0A226QSS9_9BACL</name>
<dbReference type="CDD" id="cd16891">
    <property type="entry name" value="CwlT-like"/>
    <property type="match status" value="1"/>
</dbReference>
<dbReference type="InterPro" id="IPR047194">
    <property type="entry name" value="CwlT-like_lysozyme"/>
</dbReference>
<gene>
    <name evidence="2" type="ORF">B9L23_07745</name>
</gene>
<protein>
    <recommendedName>
        <fullName evidence="1">CwlT-like lysozyme domain-containing protein</fullName>
    </recommendedName>
</protein>
<dbReference type="Pfam" id="PF13702">
    <property type="entry name" value="Lysozyme_like"/>
    <property type="match status" value="1"/>
</dbReference>
<keyword evidence="3" id="KW-1185">Reference proteome</keyword>